<gene>
    <name evidence="1" type="ORF">RQC66_29140</name>
</gene>
<dbReference type="InterPro" id="IPR035948">
    <property type="entry name" value="YwqG-like_sf"/>
</dbReference>
<dbReference type="Proteomes" id="UP001257948">
    <property type="component" value="Unassembled WGS sequence"/>
</dbReference>
<organism evidence="1 2">
    <name type="scientific">Streptomyces justiciae</name>
    <dbReference type="NCBI Taxonomy" id="2780140"/>
    <lineage>
        <taxon>Bacteria</taxon>
        <taxon>Bacillati</taxon>
        <taxon>Actinomycetota</taxon>
        <taxon>Actinomycetes</taxon>
        <taxon>Kitasatosporales</taxon>
        <taxon>Streptomycetaceae</taxon>
        <taxon>Streptomyces</taxon>
    </lineage>
</organism>
<evidence type="ECO:0000313" key="1">
    <source>
        <dbReference type="EMBL" id="MDT7844789.1"/>
    </source>
</evidence>
<comment type="caution">
    <text evidence="1">The sequence shown here is derived from an EMBL/GenBank/DDBJ whole genome shotgun (WGS) entry which is preliminary data.</text>
</comment>
<dbReference type="Gene3D" id="2.30.320.10">
    <property type="entry name" value="YwqG-like"/>
    <property type="match status" value="1"/>
</dbReference>
<name>A0ABU3M1F3_9ACTN</name>
<evidence type="ECO:0008006" key="3">
    <source>
        <dbReference type="Google" id="ProtNLM"/>
    </source>
</evidence>
<dbReference type="EMBL" id="JAVTLL010000021">
    <property type="protein sequence ID" value="MDT7844789.1"/>
    <property type="molecule type" value="Genomic_DNA"/>
</dbReference>
<reference evidence="2" key="1">
    <citation type="submission" date="2023-07" db="EMBL/GenBank/DDBJ databases">
        <title>Draft genome sequence of the endophytic actinobacterium Streptomyces justiciae WPN32, a potential antibiotic producer.</title>
        <authorList>
            <person name="Yasawong M."/>
            <person name="Pana W."/>
            <person name="Ganta P."/>
            <person name="Santapan N."/>
            <person name="Songngamsuk T."/>
            <person name="Phatcharaharikarn M."/>
            <person name="Kerdtoob S."/>
            <person name="Nantapong N."/>
        </authorList>
    </citation>
    <scope>NUCLEOTIDE SEQUENCE [LARGE SCALE GENOMIC DNA]</scope>
    <source>
        <strain evidence="2">WPN32</strain>
    </source>
</reference>
<dbReference type="SUPFAM" id="SSF103032">
    <property type="entry name" value="Hypothetical protein YwqG"/>
    <property type="match status" value="1"/>
</dbReference>
<sequence>MVRSIPPCPFAVEELIPELAGHARTTTLLYPRAGSPGVRDSSVGGPLLWPADEPWPVCPDAGHDAMVPVVQLFARDVPELLFPAGTDLLQIVWCPCLHDDRDEWVALPRLYWRDAADVSATGLLADPPRPSAYDEDFLPRPCTVSPTPALEYPNWDMPEGLSGTLGERFEEIEAATGHSYYDVATTIQSKVGGYPGWTQPPDWPDCACGRRMDHLLSITATEPAHGRWLPYDDHAAGGDRPVWLTDADPAVEDGIGHGMDMGDLGGIYFFVCRHCPETPYAYRYDC</sequence>
<dbReference type="RefSeq" id="WP_314204610.1">
    <property type="nucleotide sequence ID" value="NZ_JAVTLL010000021.1"/>
</dbReference>
<proteinExistence type="predicted"/>
<accession>A0ABU3M1F3</accession>
<evidence type="ECO:0000313" key="2">
    <source>
        <dbReference type="Proteomes" id="UP001257948"/>
    </source>
</evidence>
<keyword evidence="2" id="KW-1185">Reference proteome</keyword>
<protein>
    <recommendedName>
        <fullName evidence="3">DUF1963 domain-containing protein</fullName>
    </recommendedName>
</protein>